<sequence>MTNVRPLDDPHTGAESGATSPGLAVAVVARRLGVAPATLRTWDRRYGLGPSEHSAGAHRRYSDDDVARLMVMRRLALDGVAPVDAARSALALDLSSTTRERVEAELRESLALADSEAQPGHDTPAGIEVEPQKPDPRGAVPGIAGVAPLRPVRTDTPERPALRLAAPVATPEITSSDIVDAVLRGNLSTCVRLLTLEADQDPAEWWTTLVEPTVRRLSARTVLAKPGEAPEVLLASATLTVLGDFIREREARADVESGGSASHPSRMRKIVLLFSAVDDPQPLAMHALGAALVAQGVTARVVTGPSNAHRAMELVTMVRPVATVLVTSLTRPELGIVHALHDAQPDLPIFVGLSSDDAAADLPLAANVSRVRSFHGLLHEVLAISR</sequence>
<organism evidence="4 5">
    <name type="scientific">Sanguibacter antarcticus</name>
    <dbReference type="NCBI Taxonomy" id="372484"/>
    <lineage>
        <taxon>Bacteria</taxon>
        <taxon>Bacillati</taxon>
        <taxon>Actinomycetota</taxon>
        <taxon>Actinomycetes</taxon>
        <taxon>Micrococcales</taxon>
        <taxon>Sanguibacteraceae</taxon>
        <taxon>Sanguibacter</taxon>
    </lineage>
</organism>
<dbReference type="PANTHER" id="PTHR30204">
    <property type="entry name" value="REDOX-CYCLING DRUG-SENSING TRANSCRIPTIONAL ACTIVATOR SOXR"/>
    <property type="match status" value="1"/>
</dbReference>
<accession>A0A2A9E5X8</accession>
<evidence type="ECO:0000313" key="5">
    <source>
        <dbReference type="Proteomes" id="UP000225548"/>
    </source>
</evidence>
<comment type="caution">
    <text evidence="4">The sequence shown here is derived from an EMBL/GenBank/DDBJ whole genome shotgun (WGS) entry which is preliminary data.</text>
</comment>
<dbReference type="GO" id="GO:0003700">
    <property type="term" value="F:DNA-binding transcription factor activity"/>
    <property type="evidence" value="ECO:0007669"/>
    <property type="project" value="InterPro"/>
</dbReference>
<name>A0A2A9E5X8_9MICO</name>
<dbReference type="PANTHER" id="PTHR30204:SF97">
    <property type="entry name" value="MERR FAMILY REGULATORY PROTEIN"/>
    <property type="match status" value="1"/>
</dbReference>
<keyword evidence="1 4" id="KW-0238">DNA-binding</keyword>
<dbReference type="InterPro" id="IPR000551">
    <property type="entry name" value="MerR-type_HTH_dom"/>
</dbReference>
<evidence type="ECO:0000313" key="4">
    <source>
        <dbReference type="EMBL" id="PFG33961.1"/>
    </source>
</evidence>
<dbReference type="SUPFAM" id="SSF46955">
    <property type="entry name" value="Putative DNA-binding domain"/>
    <property type="match status" value="1"/>
</dbReference>
<evidence type="ECO:0000259" key="3">
    <source>
        <dbReference type="PROSITE" id="PS50937"/>
    </source>
</evidence>
<feature type="domain" description="HTH merR-type" evidence="3">
    <location>
        <begin position="22"/>
        <end position="92"/>
    </location>
</feature>
<dbReference type="RefSeq" id="WP_098455077.1">
    <property type="nucleotide sequence ID" value="NZ_PDJG01000001.1"/>
</dbReference>
<dbReference type="PROSITE" id="PS50937">
    <property type="entry name" value="HTH_MERR_2"/>
    <property type="match status" value="1"/>
</dbReference>
<evidence type="ECO:0000256" key="1">
    <source>
        <dbReference type="ARBA" id="ARBA00023125"/>
    </source>
</evidence>
<feature type="region of interest" description="Disordered" evidence="2">
    <location>
        <begin position="110"/>
        <end position="137"/>
    </location>
</feature>
<dbReference type="Pfam" id="PF13411">
    <property type="entry name" value="MerR_1"/>
    <property type="match status" value="1"/>
</dbReference>
<reference evidence="4 5" key="1">
    <citation type="submission" date="2017-10" db="EMBL/GenBank/DDBJ databases">
        <title>Sequencing the genomes of 1000 actinobacteria strains.</title>
        <authorList>
            <person name="Klenk H.-P."/>
        </authorList>
    </citation>
    <scope>NUCLEOTIDE SEQUENCE [LARGE SCALE GENOMIC DNA]</scope>
    <source>
        <strain evidence="4 5">DSM 18966</strain>
    </source>
</reference>
<dbReference type="Proteomes" id="UP000225548">
    <property type="component" value="Unassembled WGS sequence"/>
</dbReference>
<keyword evidence="5" id="KW-1185">Reference proteome</keyword>
<proteinExistence type="predicted"/>
<dbReference type="OrthoDB" id="9800334at2"/>
<dbReference type="CDD" id="cd01104">
    <property type="entry name" value="HTH_MlrA-CarA"/>
    <property type="match status" value="1"/>
</dbReference>
<dbReference type="Gene3D" id="1.10.1660.10">
    <property type="match status" value="1"/>
</dbReference>
<protein>
    <submittedName>
        <fullName evidence="4">DNA-binding transcriptional MerR regulator</fullName>
    </submittedName>
</protein>
<evidence type="ECO:0000256" key="2">
    <source>
        <dbReference type="SAM" id="MobiDB-lite"/>
    </source>
</evidence>
<dbReference type="InterPro" id="IPR009061">
    <property type="entry name" value="DNA-bd_dom_put_sf"/>
</dbReference>
<dbReference type="GO" id="GO:0003677">
    <property type="term" value="F:DNA binding"/>
    <property type="evidence" value="ECO:0007669"/>
    <property type="project" value="UniProtKB-KW"/>
</dbReference>
<dbReference type="AlphaFoldDB" id="A0A2A9E5X8"/>
<dbReference type="SMART" id="SM00422">
    <property type="entry name" value="HTH_MERR"/>
    <property type="match status" value="1"/>
</dbReference>
<dbReference type="InterPro" id="IPR047057">
    <property type="entry name" value="MerR_fam"/>
</dbReference>
<gene>
    <name evidence="4" type="ORF">ATL42_1860</name>
</gene>
<dbReference type="EMBL" id="PDJG01000001">
    <property type="protein sequence ID" value="PFG33961.1"/>
    <property type="molecule type" value="Genomic_DNA"/>
</dbReference>